<name>A0A6B4JK98_CLOBO</name>
<evidence type="ECO:0000313" key="1">
    <source>
        <dbReference type="EMBL" id="NFV25021.1"/>
    </source>
</evidence>
<dbReference type="Proteomes" id="UP000486903">
    <property type="component" value="Unassembled WGS sequence"/>
</dbReference>
<dbReference type="EMBL" id="SXFB01000001">
    <property type="protein sequence ID" value="NFV25021.1"/>
    <property type="molecule type" value="Genomic_DNA"/>
</dbReference>
<protein>
    <submittedName>
        <fullName evidence="1">DUF4272 domain-containing protein</fullName>
    </submittedName>
</protein>
<evidence type="ECO:0000313" key="2">
    <source>
        <dbReference type="Proteomes" id="UP000486903"/>
    </source>
</evidence>
<dbReference type="AlphaFoldDB" id="A0A6B4JK98"/>
<sequence>MRLFDKLKKKRQSKVISTEEKISNEEKHSGKAFIFCEERELNKIMNALCHAFNINTDGNGNTIELHNEDIDIFVTAITEEMGDDAKAFIKNQINSTYGHYYHVDTEYVDNKINVLYKIDLSHGFIIIDYSFNAEDEDNKKAMIMGMFSKTLPELKGILLLCDEEYGLYCESDRGIELILSEGGKSTLFNYLPKQEFTITPKDGQVTEEQISRRLKNRKIIEDKFIYVPAWYPVIETAENSKCRSKEDIAKRAIALMIVSLYSECLISEDMKVSEAYEFVNEIIERFDAKEFFSPREKEYLQNPNPTKEEQIAYSWQYENLFVMEWALGFIDELDFPDHICDVPLTVSLLKDYYSVEEILENSKPKSKESLLDECDLIFCLDWACVDTRIHNLPAPAKMDKGVVLERHKSLNWLVGYNENAEWDKVGTDT</sequence>
<comment type="caution">
    <text evidence="1">The sequence shown here is derived from an EMBL/GenBank/DDBJ whole genome shotgun (WGS) entry which is preliminary data.</text>
</comment>
<dbReference type="Pfam" id="PF14094">
    <property type="entry name" value="DUF4272"/>
    <property type="match status" value="1"/>
</dbReference>
<reference evidence="1 2" key="1">
    <citation type="submission" date="2019-04" db="EMBL/GenBank/DDBJ databases">
        <title>Genome sequencing of Clostridium botulinum Groups I-IV and Clostridium butyricum.</title>
        <authorList>
            <person name="Brunt J."/>
            <person name="Van Vliet A.H.M."/>
            <person name="Stringer S.C."/>
            <person name="Carter A.T."/>
            <person name="Peck M.W."/>
        </authorList>
    </citation>
    <scope>NUCLEOTIDE SEQUENCE [LARGE SCALE GENOMIC DNA]</scope>
    <source>
        <strain evidence="1 2">BL81</strain>
    </source>
</reference>
<proteinExistence type="predicted"/>
<dbReference type="InterPro" id="IPR025368">
    <property type="entry name" value="DUF4272"/>
</dbReference>
<accession>A0A6B4JK98</accession>
<gene>
    <name evidence="1" type="ORF">FDG31_02375</name>
</gene>
<organism evidence="1 2">
    <name type="scientific">Clostridium botulinum</name>
    <dbReference type="NCBI Taxonomy" id="1491"/>
    <lineage>
        <taxon>Bacteria</taxon>
        <taxon>Bacillati</taxon>
        <taxon>Bacillota</taxon>
        <taxon>Clostridia</taxon>
        <taxon>Eubacteriales</taxon>
        <taxon>Clostridiaceae</taxon>
        <taxon>Clostridium</taxon>
    </lineage>
</organism>
<dbReference type="RefSeq" id="WP_003371266.1">
    <property type="nucleotide sequence ID" value="NZ_JACBBA010000001.1"/>
</dbReference>